<comment type="caution">
    <text evidence="2">The sequence shown here is derived from an EMBL/GenBank/DDBJ whole genome shotgun (WGS) entry which is preliminary data.</text>
</comment>
<dbReference type="InterPro" id="IPR006531">
    <property type="entry name" value="Gp5/Vgr_OB"/>
</dbReference>
<dbReference type="NCBIfam" id="TIGR01644">
    <property type="entry name" value="phage_P2_V"/>
    <property type="match status" value="1"/>
</dbReference>
<dbReference type="AlphaFoldDB" id="A0A7W5BZS0"/>
<sequence length="173" mass="18637">MNQVEINRLLHNLVRPGVIAEVDHGDISVTPPKPARVRVFVGAMKTDWIPWREQRAGKTRTWNPPTEGEQVLLLTPGGELRGATVLTGINSDHIPAPSDKPEITMLVMPDGAVLQYDHDKMHLDASLPGTATINAKGAIDVTSADDISINAKNINITAQATVSVSGARIDLNQ</sequence>
<evidence type="ECO:0000259" key="1">
    <source>
        <dbReference type="Pfam" id="PF04717"/>
    </source>
</evidence>
<dbReference type="EMBL" id="JACHXM010000008">
    <property type="protein sequence ID" value="MBB3141208.1"/>
    <property type="molecule type" value="Genomic_DNA"/>
</dbReference>
<dbReference type="InterPro" id="IPR013046">
    <property type="entry name" value="GpV/Gp45"/>
</dbReference>
<dbReference type="Gene3D" id="6.20.150.10">
    <property type="match status" value="1"/>
</dbReference>
<protein>
    <submittedName>
        <fullName evidence="2">Phage baseplate assembly protein V</fullName>
    </submittedName>
</protein>
<dbReference type="Pfam" id="PF04717">
    <property type="entry name" value="Phage_base_V"/>
    <property type="match status" value="1"/>
</dbReference>
<dbReference type="Gene3D" id="2.40.50.230">
    <property type="entry name" value="Gp5 N-terminal domain"/>
    <property type="match status" value="1"/>
</dbReference>
<feature type="domain" description="Gp5/Type VI secretion system Vgr protein OB-fold" evidence="1">
    <location>
        <begin position="17"/>
        <end position="88"/>
    </location>
</feature>
<evidence type="ECO:0000313" key="2">
    <source>
        <dbReference type="EMBL" id="MBB3141208.1"/>
    </source>
</evidence>
<proteinExistence type="predicted"/>
<organism evidence="2 3">
    <name type="scientific">Halomonas organivorans</name>
    <dbReference type="NCBI Taxonomy" id="257772"/>
    <lineage>
        <taxon>Bacteria</taxon>
        <taxon>Pseudomonadati</taxon>
        <taxon>Pseudomonadota</taxon>
        <taxon>Gammaproteobacteria</taxon>
        <taxon>Oceanospirillales</taxon>
        <taxon>Halomonadaceae</taxon>
        <taxon>Halomonas</taxon>
    </lineage>
</organism>
<reference evidence="2 3" key="1">
    <citation type="submission" date="2020-08" db="EMBL/GenBank/DDBJ databases">
        <title>Genomic Encyclopedia of Type Strains, Phase III (KMG-III): the genomes of soil and plant-associated and newly described type strains.</title>
        <authorList>
            <person name="Whitman W."/>
        </authorList>
    </citation>
    <scope>NUCLEOTIDE SEQUENCE [LARGE SCALE GENOMIC DNA]</scope>
    <source>
        <strain evidence="2 3">CECT 5995</strain>
    </source>
</reference>
<evidence type="ECO:0000313" key="3">
    <source>
        <dbReference type="Proteomes" id="UP000525987"/>
    </source>
</evidence>
<dbReference type="Proteomes" id="UP000525987">
    <property type="component" value="Unassembled WGS sequence"/>
</dbReference>
<name>A0A7W5BZS0_9GAMM</name>
<dbReference type="InterPro" id="IPR037026">
    <property type="entry name" value="Vgr_OB-fold_dom_sf"/>
</dbReference>
<dbReference type="RefSeq" id="WP_183387591.1">
    <property type="nucleotide sequence ID" value="NZ_JACHXM010000008.1"/>
</dbReference>
<accession>A0A7W5BZS0</accession>
<gene>
    <name evidence="2" type="ORF">FHR96_002085</name>
</gene>
<keyword evidence="3" id="KW-1185">Reference proteome</keyword>